<evidence type="ECO:0000313" key="4">
    <source>
        <dbReference type="Proteomes" id="UP000241890"/>
    </source>
</evidence>
<dbReference type="PROSITE" id="PS51184">
    <property type="entry name" value="JMJC"/>
    <property type="match status" value="1"/>
</dbReference>
<name>A0A2R5GMP2_9STRA</name>
<gene>
    <name evidence="3" type="ORF">FCC1311_053572</name>
</gene>
<feature type="compositionally biased region" description="Polar residues" evidence="1">
    <location>
        <begin position="1"/>
        <end position="11"/>
    </location>
</feature>
<dbReference type="InterPro" id="IPR003347">
    <property type="entry name" value="JmjC_dom"/>
</dbReference>
<comment type="caution">
    <text evidence="3">The sequence shown here is derived from an EMBL/GenBank/DDBJ whole genome shotgun (WGS) entry which is preliminary data.</text>
</comment>
<dbReference type="AlphaFoldDB" id="A0A2R5GMP2"/>
<accession>A0A2R5GMP2</accession>
<dbReference type="OrthoDB" id="44887at2759"/>
<dbReference type="PANTHER" id="PTHR12461:SF105">
    <property type="entry name" value="HYPOXIA-INDUCIBLE FACTOR 1-ALPHA INHIBITOR"/>
    <property type="match status" value="1"/>
</dbReference>
<evidence type="ECO:0000313" key="3">
    <source>
        <dbReference type="EMBL" id="GBG29134.1"/>
    </source>
</evidence>
<proteinExistence type="predicted"/>
<dbReference type="InParanoid" id="A0A2R5GMP2"/>
<reference evidence="3 4" key="1">
    <citation type="submission" date="2017-12" db="EMBL/GenBank/DDBJ databases">
        <title>Sequencing, de novo assembly and annotation of complete genome of a new Thraustochytrid species, strain FCC1311.</title>
        <authorList>
            <person name="Sedici K."/>
            <person name="Godart F."/>
            <person name="Aiese Cigliano R."/>
            <person name="Sanseverino W."/>
            <person name="Barakat M."/>
            <person name="Ortet P."/>
            <person name="Marechal E."/>
            <person name="Cagnac O."/>
            <person name="Amato A."/>
        </authorList>
    </citation>
    <scope>NUCLEOTIDE SEQUENCE [LARGE SCALE GENOMIC DNA]</scope>
</reference>
<dbReference type="SUPFAM" id="SSF51197">
    <property type="entry name" value="Clavaminate synthase-like"/>
    <property type="match status" value="1"/>
</dbReference>
<dbReference type="SMART" id="SM00558">
    <property type="entry name" value="JmjC"/>
    <property type="match status" value="1"/>
</dbReference>
<dbReference type="PANTHER" id="PTHR12461">
    <property type="entry name" value="HYPOXIA-INDUCIBLE FACTOR 1 ALPHA INHIBITOR-RELATED"/>
    <property type="match status" value="1"/>
</dbReference>
<evidence type="ECO:0000259" key="2">
    <source>
        <dbReference type="PROSITE" id="PS51184"/>
    </source>
</evidence>
<feature type="region of interest" description="Disordered" evidence="1">
    <location>
        <begin position="819"/>
        <end position="839"/>
    </location>
</feature>
<protein>
    <submittedName>
        <fullName evidence="3">HSPB1-associated protein 1</fullName>
    </submittedName>
</protein>
<dbReference type="InterPro" id="IPR041667">
    <property type="entry name" value="Cupin_8"/>
</dbReference>
<dbReference type="EMBL" id="BEYU01000053">
    <property type="protein sequence ID" value="GBG29134.1"/>
    <property type="molecule type" value="Genomic_DNA"/>
</dbReference>
<feature type="region of interest" description="Disordered" evidence="1">
    <location>
        <begin position="1"/>
        <end position="61"/>
    </location>
</feature>
<keyword evidence="4" id="KW-1185">Reference proteome</keyword>
<organism evidence="3 4">
    <name type="scientific">Hondaea fermentalgiana</name>
    <dbReference type="NCBI Taxonomy" id="2315210"/>
    <lineage>
        <taxon>Eukaryota</taxon>
        <taxon>Sar</taxon>
        <taxon>Stramenopiles</taxon>
        <taxon>Bigyra</taxon>
        <taxon>Labyrinthulomycetes</taxon>
        <taxon>Thraustochytrida</taxon>
        <taxon>Thraustochytriidae</taxon>
        <taxon>Hondaea</taxon>
    </lineage>
</organism>
<dbReference type="Pfam" id="PF13621">
    <property type="entry name" value="Cupin_8"/>
    <property type="match status" value="1"/>
</dbReference>
<evidence type="ECO:0000256" key="1">
    <source>
        <dbReference type="SAM" id="MobiDB-lite"/>
    </source>
</evidence>
<dbReference type="Gene3D" id="2.60.120.650">
    <property type="entry name" value="Cupin"/>
    <property type="match status" value="1"/>
</dbReference>
<sequence>MRRSKISSPTQDLDLDNIDAAQERPDVGSSPTRGIAIDIASELTPDPEPAANVVSSDTATDEIIEEQTFSDDDEEPDPSSIALESLPLEAFRPGTAETARKDLLTEFGLSGKEDYTSVAQLENAIGTRCPAFRHCGHKVSMGLANWGGGQWIDGFFHPHACWLYHHSGAEPWIKQTPQTLGRIGLLIDLLPAAMQPVAQRTAETAPAQFMESAASKWDSLGYIRASQPSNYGDERALQQQIRQTVLSMLRNSTRLDNVELLAVVRWPKVGTQNLGVARRMLRIANLLPFHSVNVVWALQAYTSGNGLSTTIRENNLAIDTIRRVRENGETGTISRRPALAFDTLQNLRPARVVALPVLMSDAGGHGDFLLVDASKHDETTTTTTTANYRGDIDADTNQRLRELSQTLPLETALQGKSLNVDPNVNILVYQTGALETTSDANSLGRVLQRHGFRNVLVLGEAASTDLASFAQRLHDQGRLVQLFDHTSLLRGLDLFSFTMALPREIINPSVWEGLGRGVANLVLNVMYTSEITSAAAHPEVSEHPCSSPEICSTCTPQAGRFPGSRLTFELITEYLYLRSAPAVVQLSPKERIWIGSWQNFLQENQNKNITVRSDYTTAKNRNFFEMQLGKFLQETGVVDASGNAIRASSVVQSSPGPPLYAGNNKLSIAQMRDYGFKYPSWIPRKFLQRPSLWMGPDRSFSGLHVDHSNTGNLAYQVLGQKEWHLFPPRSSPFMYGRQRGIVTWSLVRDPRRYAKTERLISKFPDFRFAVMEGIVVNVGEGEMMYNPPDWWHAVHNTEASLMLNFWVKPPEVVVNLASQTKKKKPKGNSNNNNLQRKGK</sequence>
<feature type="domain" description="JmjC" evidence="2">
    <location>
        <begin position="655"/>
        <end position="824"/>
    </location>
</feature>
<dbReference type="Proteomes" id="UP000241890">
    <property type="component" value="Unassembled WGS sequence"/>
</dbReference>